<dbReference type="EMBL" id="HBUE01336097">
    <property type="protein sequence ID" value="CAG6596004.1"/>
    <property type="molecule type" value="Transcribed_RNA"/>
</dbReference>
<evidence type="ECO:0000313" key="1">
    <source>
        <dbReference type="EMBL" id="CAG6596004.1"/>
    </source>
</evidence>
<protein>
    <submittedName>
        <fullName evidence="1">(northern house mosquito) hypothetical protein</fullName>
    </submittedName>
</protein>
<accession>A0A8D8PBT3</accession>
<dbReference type="EMBL" id="HBUE01229323">
    <property type="protein sequence ID" value="CAG6543878.1"/>
    <property type="molecule type" value="Transcribed_RNA"/>
</dbReference>
<dbReference type="EMBL" id="HBUE01105475">
    <property type="protein sequence ID" value="CAG6486941.1"/>
    <property type="molecule type" value="Transcribed_RNA"/>
</dbReference>
<dbReference type="EMBL" id="HBUE01336106">
    <property type="protein sequence ID" value="CAG6596013.1"/>
    <property type="molecule type" value="Transcribed_RNA"/>
</dbReference>
<organism evidence="1">
    <name type="scientific">Culex pipiens</name>
    <name type="common">House mosquito</name>
    <dbReference type="NCBI Taxonomy" id="7175"/>
    <lineage>
        <taxon>Eukaryota</taxon>
        <taxon>Metazoa</taxon>
        <taxon>Ecdysozoa</taxon>
        <taxon>Arthropoda</taxon>
        <taxon>Hexapoda</taxon>
        <taxon>Insecta</taxon>
        <taxon>Pterygota</taxon>
        <taxon>Neoptera</taxon>
        <taxon>Endopterygota</taxon>
        <taxon>Diptera</taxon>
        <taxon>Nematocera</taxon>
        <taxon>Culicoidea</taxon>
        <taxon>Culicidae</taxon>
        <taxon>Culicinae</taxon>
        <taxon>Culicini</taxon>
        <taxon>Culex</taxon>
        <taxon>Culex</taxon>
    </lineage>
</organism>
<name>A0A8D8PBT3_CULPI</name>
<dbReference type="EMBL" id="HBUE01105482">
    <property type="protein sequence ID" value="CAG6486949.1"/>
    <property type="molecule type" value="Transcribed_RNA"/>
</dbReference>
<sequence>MDCPVPCRRRNRSSWFDVCVVWRRPKWLDPATAWSTTLLIRGNSSRRWRQSALAGCSSQVRSTELPVMRRRPHRGFLPELMPLQRSSNENNYLSVEPKVTLGCWLTI</sequence>
<dbReference type="AlphaFoldDB" id="A0A8D8PBT3"/>
<proteinExistence type="predicted"/>
<reference evidence="1" key="1">
    <citation type="submission" date="2021-05" db="EMBL/GenBank/DDBJ databases">
        <authorList>
            <person name="Alioto T."/>
            <person name="Alioto T."/>
            <person name="Gomez Garrido J."/>
        </authorList>
    </citation>
    <scope>NUCLEOTIDE SEQUENCE</scope>
</reference>
<dbReference type="EMBL" id="HBUE01229332">
    <property type="protein sequence ID" value="CAG6543887.1"/>
    <property type="molecule type" value="Transcribed_RNA"/>
</dbReference>